<keyword evidence="6 8" id="KW-1133">Transmembrane helix</keyword>
<comment type="subcellular location">
    <subcellularLocation>
        <location evidence="1 8">Cell membrane</location>
        <topology evidence="1 8">Multi-pass membrane protein</topology>
    </subcellularLocation>
</comment>
<evidence type="ECO:0000313" key="11">
    <source>
        <dbReference type="Proteomes" id="UP001060164"/>
    </source>
</evidence>
<evidence type="ECO:0000256" key="1">
    <source>
        <dbReference type="ARBA" id="ARBA00004651"/>
    </source>
</evidence>
<evidence type="ECO:0000256" key="8">
    <source>
        <dbReference type="PIRNR" id="PIRNR005353"/>
    </source>
</evidence>
<proteinExistence type="inferred from homology"/>
<comment type="similarity">
    <text evidence="2 8">Belongs to the nucleobase:cation symporter-2 (NCS2) (TC 2.A.40) family. Azg-like subfamily.</text>
</comment>
<keyword evidence="7 8" id="KW-0472">Membrane</keyword>
<feature type="transmembrane region" description="Helical" evidence="9">
    <location>
        <begin position="171"/>
        <end position="191"/>
    </location>
</feature>
<evidence type="ECO:0000256" key="4">
    <source>
        <dbReference type="ARBA" id="ARBA00022475"/>
    </source>
</evidence>
<dbReference type="PIRSF" id="PIRSF005353">
    <property type="entry name" value="PbuG"/>
    <property type="match status" value="1"/>
</dbReference>
<sequence>MEKLFKLKEHNTTVRTEITAGITTFLTMAYILAVNPNLLGASGMDAGAVFTATALASALATCIMALWANYPLVLSASMGLNAYFTYTVCLQDLKGIEDPWRIALTAVFIEGIIFILLSFFKLRETIANSVSANLKYGITAGIGLFIALIGLKSSGVVVANEATLVSLGDISSPQMVLCLAGVLIIAVMNHFHVKASILWGILITWGLGILAQLSGWYAVTADQPSLIPSFTAASLIPPSIAPTFFKFNFPWAAKHLSQFIVILFSFLFVDMFDTIGTAIGVADKANLLDKDGNLPKAGRVLTSDAIGTVAGSIMGTSTITSFVESSSGVAEGGRTGLTALTSGILFIAALFLSPVFLAIPSFATAPALIMVGFFMASSIRKMDFDSDVADAVGGYLAFLLMPLTYSVATGIMFAMLAWFIIKLCTGQVKKIHPVMYIVCALFIVRVMTLVLSF</sequence>
<feature type="transmembrane region" description="Helical" evidence="9">
    <location>
        <begin position="259"/>
        <end position="281"/>
    </location>
</feature>
<keyword evidence="11" id="KW-1185">Reference proteome</keyword>
<name>A0ABY5VM72_9FIRM</name>
<feature type="transmembrane region" description="Helical" evidence="9">
    <location>
        <begin position="395"/>
        <end position="421"/>
    </location>
</feature>
<organism evidence="10 11">
    <name type="scientific">Ruminococcus gauvreauii</name>
    <dbReference type="NCBI Taxonomy" id="438033"/>
    <lineage>
        <taxon>Bacteria</taxon>
        <taxon>Bacillati</taxon>
        <taxon>Bacillota</taxon>
        <taxon>Clostridia</taxon>
        <taxon>Eubacteriales</taxon>
        <taxon>Oscillospiraceae</taxon>
        <taxon>Ruminococcus</taxon>
    </lineage>
</organism>
<evidence type="ECO:0000256" key="3">
    <source>
        <dbReference type="ARBA" id="ARBA00022448"/>
    </source>
</evidence>
<dbReference type="InterPro" id="IPR006043">
    <property type="entry name" value="NCS2"/>
</dbReference>
<reference evidence="10" key="1">
    <citation type="journal article" date="2022" name="Cell">
        <title>Design, construction, and in vivo augmentation of a complex gut microbiome.</title>
        <authorList>
            <person name="Cheng A.G."/>
            <person name="Ho P.Y."/>
            <person name="Aranda-Diaz A."/>
            <person name="Jain S."/>
            <person name="Yu F.B."/>
            <person name="Meng X."/>
            <person name="Wang M."/>
            <person name="Iakiviak M."/>
            <person name="Nagashima K."/>
            <person name="Zhao A."/>
            <person name="Murugkar P."/>
            <person name="Patil A."/>
            <person name="Atabakhsh K."/>
            <person name="Weakley A."/>
            <person name="Yan J."/>
            <person name="Brumbaugh A.R."/>
            <person name="Higginbottom S."/>
            <person name="Dimas A."/>
            <person name="Shiver A.L."/>
            <person name="Deutschbauer A."/>
            <person name="Neff N."/>
            <person name="Sonnenburg J.L."/>
            <person name="Huang K.C."/>
            <person name="Fischbach M.A."/>
        </authorList>
    </citation>
    <scope>NUCLEOTIDE SEQUENCE</scope>
    <source>
        <strain evidence="10">DSM 19829</strain>
    </source>
</reference>
<feature type="transmembrane region" description="Helical" evidence="9">
    <location>
        <begin position="20"/>
        <end position="39"/>
    </location>
</feature>
<dbReference type="RefSeq" id="WP_028527705.1">
    <property type="nucleotide sequence ID" value="NZ_CABLBR010000004.1"/>
</dbReference>
<evidence type="ECO:0000256" key="2">
    <source>
        <dbReference type="ARBA" id="ARBA00005697"/>
    </source>
</evidence>
<keyword evidence="4 8" id="KW-1003">Cell membrane</keyword>
<evidence type="ECO:0000256" key="6">
    <source>
        <dbReference type="ARBA" id="ARBA00022989"/>
    </source>
</evidence>
<dbReference type="InterPro" id="IPR045018">
    <property type="entry name" value="Azg-like"/>
</dbReference>
<dbReference type="PANTHER" id="PTHR43337">
    <property type="entry name" value="XANTHINE/URACIL PERMEASE C887.17-RELATED"/>
    <property type="match status" value="1"/>
</dbReference>
<keyword evidence="3 8" id="KW-0813">Transport</keyword>
<evidence type="ECO:0000256" key="9">
    <source>
        <dbReference type="SAM" id="Phobius"/>
    </source>
</evidence>
<protein>
    <submittedName>
        <fullName evidence="10">NCS2 family permease</fullName>
    </submittedName>
</protein>
<feature type="transmembrane region" description="Helical" evidence="9">
    <location>
        <begin position="46"/>
        <end position="68"/>
    </location>
</feature>
<keyword evidence="5 8" id="KW-0812">Transmembrane</keyword>
<dbReference type="Proteomes" id="UP001060164">
    <property type="component" value="Chromosome"/>
</dbReference>
<dbReference type="PANTHER" id="PTHR43337:SF1">
    <property type="entry name" value="XANTHINE_URACIL PERMEASE C887.17-RELATED"/>
    <property type="match status" value="1"/>
</dbReference>
<feature type="transmembrane region" description="Helical" evidence="9">
    <location>
        <begin position="433"/>
        <end position="451"/>
    </location>
</feature>
<gene>
    <name evidence="10" type="ORF">NQ502_09465</name>
</gene>
<feature type="transmembrane region" description="Helical" evidence="9">
    <location>
        <begin position="100"/>
        <end position="120"/>
    </location>
</feature>
<evidence type="ECO:0000313" key="10">
    <source>
        <dbReference type="EMBL" id="UWP61228.1"/>
    </source>
</evidence>
<feature type="transmembrane region" description="Helical" evidence="9">
    <location>
        <begin position="344"/>
        <end position="375"/>
    </location>
</feature>
<feature type="transmembrane region" description="Helical" evidence="9">
    <location>
        <begin position="225"/>
        <end position="247"/>
    </location>
</feature>
<dbReference type="InterPro" id="IPR026033">
    <property type="entry name" value="Azg-like_bact_archaea"/>
</dbReference>
<evidence type="ECO:0000256" key="7">
    <source>
        <dbReference type="ARBA" id="ARBA00023136"/>
    </source>
</evidence>
<feature type="transmembrane region" description="Helical" evidence="9">
    <location>
        <begin position="198"/>
        <end position="219"/>
    </location>
</feature>
<dbReference type="EMBL" id="CP102290">
    <property type="protein sequence ID" value="UWP61228.1"/>
    <property type="molecule type" value="Genomic_DNA"/>
</dbReference>
<dbReference type="Pfam" id="PF00860">
    <property type="entry name" value="Xan_ur_permease"/>
    <property type="match status" value="1"/>
</dbReference>
<feature type="transmembrane region" description="Helical" evidence="9">
    <location>
        <begin position="132"/>
        <end position="151"/>
    </location>
</feature>
<accession>A0ABY5VM72</accession>
<evidence type="ECO:0000256" key="5">
    <source>
        <dbReference type="ARBA" id="ARBA00022692"/>
    </source>
</evidence>